<keyword evidence="4 6" id="KW-0723">Serine/threonine-protein kinase</keyword>
<keyword evidence="7" id="KW-1185">Reference proteome</keyword>
<comment type="similarity">
    <text evidence="4">Belongs to the protein kinase superfamily.</text>
</comment>
<dbReference type="PANTHER" id="PTHR44167">
    <property type="entry name" value="OVARIAN-SPECIFIC SERINE/THREONINE-PROTEIN KINASE LOK-RELATED"/>
    <property type="match status" value="1"/>
</dbReference>
<evidence type="ECO:0000256" key="3">
    <source>
        <dbReference type="PROSITE-ProRule" id="PRU10141"/>
    </source>
</evidence>
<evidence type="ECO:0000313" key="6">
    <source>
        <dbReference type="EMBL" id="EFR01922.1"/>
    </source>
</evidence>
<dbReference type="Gene3D" id="1.10.510.10">
    <property type="entry name" value="Transferase(Phosphotransferase) domain 1"/>
    <property type="match status" value="1"/>
</dbReference>
<dbReference type="GO" id="GO:0044773">
    <property type="term" value="P:mitotic DNA damage checkpoint signaling"/>
    <property type="evidence" value="ECO:0007669"/>
    <property type="project" value="TreeGrafter"/>
</dbReference>
<dbReference type="InterPro" id="IPR000719">
    <property type="entry name" value="Prot_kinase_dom"/>
</dbReference>
<dbReference type="PROSITE" id="PS50011">
    <property type="entry name" value="PROTEIN_KINASE_DOM"/>
    <property type="match status" value="1"/>
</dbReference>
<dbReference type="InterPro" id="IPR017441">
    <property type="entry name" value="Protein_kinase_ATP_BS"/>
</dbReference>
<dbReference type="RefSeq" id="XP_003172333.1">
    <property type="nucleotide sequence ID" value="XM_003172285.1"/>
</dbReference>
<feature type="binding site" evidence="3">
    <location>
        <position position="44"/>
    </location>
    <ligand>
        <name>ATP</name>
        <dbReference type="ChEBI" id="CHEBI:30616"/>
    </ligand>
</feature>
<dbReference type="PANTHER" id="PTHR44167:SF24">
    <property type="entry name" value="SERINE_THREONINE-PROTEIN KINASE CHK2"/>
    <property type="match status" value="1"/>
</dbReference>
<dbReference type="GO" id="GO:0005524">
    <property type="term" value="F:ATP binding"/>
    <property type="evidence" value="ECO:0007669"/>
    <property type="project" value="UniProtKB-UniRule"/>
</dbReference>
<dbReference type="VEuPathDB" id="FungiDB:MGYG_04922"/>
<keyword evidence="2 3" id="KW-0067">ATP-binding</keyword>
<evidence type="ECO:0000313" key="7">
    <source>
        <dbReference type="Proteomes" id="UP000002669"/>
    </source>
</evidence>
<dbReference type="SMART" id="SM00220">
    <property type="entry name" value="S_TKc"/>
    <property type="match status" value="1"/>
</dbReference>
<accession>E4UXH4</accession>
<feature type="domain" description="Protein kinase" evidence="5">
    <location>
        <begin position="15"/>
        <end position="260"/>
    </location>
</feature>
<dbReference type="GeneID" id="10027602"/>
<reference evidence="7" key="1">
    <citation type="journal article" date="2012" name="MBio">
        <title>Comparative genome analysis of Trichophyton rubrum and related dermatophytes reveals candidate genes involved in infection.</title>
        <authorList>
            <person name="Martinez D.A."/>
            <person name="Oliver B.G."/>
            <person name="Graeser Y."/>
            <person name="Goldberg J.M."/>
            <person name="Li W."/>
            <person name="Martinez-Rossi N.M."/>
            <person name="Monod M."/>
            <person name="Shelest E."/>
            <person name="Barton R.C."/>
            <person name="Birch E."/>
            <person name="Brakhage A.A."/>
            <person name="Chen Z."/>
            <person name="Gurr S.J."/>
            <person name="Heiman D."/>
            <person name="Heitman J."/>
            <person name="Kosti I."/>
            <person name="Rossi A."/>
            <person name="Saif S."/>
            <person name="Samalova M."/>
            <person name="Saunders C.W."/>
            <person name="Shea T."/>
            <person name="Summerbell R.C."/>
            <person name="Xu J."/>
            <person name="Young S."/>
            <person name="Zeng Q."/>
            <person name="Birren B.W."/>
            <person name="Cuomo C.A."/>
            <person name="White T.C."/>
        </authorList>
    </citation>
    <scope>NUCLEOTIDE SEQUENCE [LARGE SCALE GENOMIC DNA]</scope>
    <source>
        <strain evidence="7">ATCC MYA-4604 / CBS 118893</strain>
    </source>
</reference>
<dbReference type="PROSITE" id="PS00108">
    <property type="entry name" value="PROTEIN_KINASE_ST"/>
    <property type="match status" value="1"/>
</dbReference>
<dbReference type="PROSITE" id="PS00107">
    <property type="entry name" value="PROTEIN_KINASE_ATP"/>
    <property type="match status" value="1"/>
</dbReference>
<dbReference type="AlphaFoldDB" id="E4UXH4"/>
<dbReference type="EMBL" id="DS989825">
    <property type="protein sequence ID" value="EFR01922.1"/>
    <property type="molecule type" value="Genomic_DNA"/>
</dbReference>
<dbReference type="InterPro" id="IPR008271">
    <property type="entry name" value="Ser/Thr_kinase_AS"/>
</dbReference>
<dbReference type="SUPFAM" id="SSF56112">
    <property type="entry name" value="Protein kinase-like (PK-like)"/>
    <property type="match status" value="1"/>
</dbReference>
<sequence>MAHDLPVSPEFHSKFKWIKKLGNGSFGAVYLFEYRRTREKFACKLALDSEAQALLMREAAIVKELHHPNIIEFVSSQFSWEEQPFCLIMAYHPLGSLDNYRFSHQETQEVTRQCLRALQYLEAKTIFHRDIKQDNILLKSTSPLHVCLADFGLAVTSREGAMEGGQFTHIAVEVYLGCRYSYIADVWSLGVTALSLLRRFPEREAQRFLQLVQDQAKAAAFYEKLMAEASSLRGYFGELVKHMLCAPADRWTAAECLLYLEDSPDTATNHRRGHDHSTRRRR</sequence>
<keyword evidence="6" id="KW-0808">Transferase</keyword>
<protein>
    <submittedName>
        <fullName evidence="6">Serine/threonine protein kinase</fullName>
    </submittedName>
</protein>
<keyword evidence="1 3" id="KW-0547">Nucleotide-binding</keyword>
<evidence type="ECO:0000256" key="4">
    <source>
        <dbReference type="RuleBase" id="RU000304"/>
    </source>
</evidence>
<evidence type="ECO:0000256" key="1">
    <source>
        <dbReference type="ARBA" id="ARBA00022741"/>
    </source>
</evidence>
<keyword evidence="6" id="KW-0418">Kinase</keyword>
<dbReference type="HOGENOM" id="CLU_088335_0_0_1"/>
<evidence type="ECO:0000259" key="5">
    <source>
        <dbReference type="PROSITE" id="PS50011"/>
    </source>
</evidence>
<dbReference type="OMA" id="CLIMAYH"/>
<dbReference type="eggNOG" id="KOG0586">
    <property type="taxonomic scope" value="Eukaryota"/>
</dbReference>
<dbReference type="InterPro" id="IPR011009">
    <property type="entry name" value="Kinase-like_dom_sf"/>
</dbReference>
<gene>
    <name evidence="6" type="ORF">MGYG_04922</name>
</gene>
<proteinExistence type="inferred from homology"/>
<dbReference type="Pfam" id="PF00069">
    <property type="entry name" value="Pkinase"/>
    <property type="match status" value="1"/>
</dbReference>
<dbReference type="OrthoDB" id="10252171at2759"/>
<organism evidence="7">
    <name type="scientific">Arthroderma gypseum (strain ATCC MYA-4604 / CBS 118893)</name>
    <name type="common">Microsporum gypseum</name>
    <dbReference type="NCBI Taxonomy" id="535722"/>
    <lineage>
        <taxon>Eukaryota</taxon>
        <taxon>Fungi</taxon>
        <taxon>Dikarya</taxon>
        <taxon>Ascomycota</taxon>
        <taxon>Pezizomycotina</taxon>
        <taxon>Eurotiomycetes</taxon>
        <taxon>Eurotiomycetidae</taxon>
        <taxon>Onygenales</taxon>
        <taxon>Arthrodermataceae</taxon>
        <taxon>Nannizzia</taxon>
    </lineage>
</organism>
<dbReference type="GO" id="GO:0004674">
    <property type="term" value="F:protein serine/threonine kinase activity"/>
    <property type="evidence" value="ECO:0007669"/>
    <property type="project" value="UniProtKB-KW"/>
</dbReference>
<dbReference type="InParanoid" id="E4UXH4"/>
<dbReference type="STRING" id="535722.E4UXH4"/>
<dbReference type="Proteomes" id="UP000002669">
    <property type="component" value="Unassembled WGS sequence"/>
</dbReference>
<dbReference type="GO" id="GO:0005634">
    <property type="term" value="C:nucleus"/>
    <property type="evidence" value="ECO:0007669"/>
    <property type="project" value="TreeGrafter"/>
</dbReference>
<evidence type="ECO:0000256" key="2">
    <source>
        <dbReference type="ARBA" id="ARBA00022840"/>
    </source>
</evidence>
<name>E4UXH4_ARTGP</name>